<keyword evidence="3" id="KW-1185">Reference proteome</keyword>
<dbReference type="Proteomes" id="UP000515908">
    <property type="component" value="Chromosome 08"/>
</dbReference>
<dbReference type="VEuPathDB" id="TriTrypDB:ADEAN_000482300"/>
<feature type="compositionally biased region" description="Low complexity" evidence="1">
    <location>
        <begin position="135"/>
        <end position="147"/>
    </location>
</feature>
<feature type="compositionally biased region" description="Low complexity" evidence="1">
    <location>
        <begin position="1"/>
        <end position="10"/>
    </location>
</feature>
<name>A0A7G2CD33_9TRYP</name>
<organism evidence="2 3">
    <name type="scientific">Angomonas deanei</name>
    <dbReference type="NCBI Taxonomy" id="59799"/>
    <lineage>
        <taxon>Eukaryota</taxon>
        <taxon>Discoba</taxon>
        <taxon>Euglenozoa</taxon>
        <taxon>Kinetoplastea</taxon>
        <taxon>Metakinetoplastina</taxon>
        <taxon>Trypanosomatida</taxon>
        <taxon>Trypanosomatidae</taxon>
        <taxon>Strigomonadinae</taxon>
        <taxon>Angomonas</taxon>
    </lineage>
</organism>
<feature type="compositionally biased region" description="Acidic residues" evidence="1">
    <location>
        <begin position="150"/>
        <end position="168"/>
    </location>
</feature>
<proteinExistence type="predicted"/>
<feature type="region of interest" description="Disordered" evidence="1">
    <location>
        <begin position="1"/>
        <end position="29"/>
    </location>
</feature>
<sequence>MSLETGVLLPTPEPEETVESGDPLKDTPIQDADEVTYEPEKEIPLLVERRLRAMEDYFVQTLKEAYEFHKPLQQKNAEDLLQFQLGVVQRAGDKVAERVLTQGQALPDWWESLLAPYEESIEEERLAREEEERAALQAAAEEQASARVQEEEDIFEEDEEEEGDSVKN</sequence>
<dbReference type="OrthoDB" id="359154at2759"/>
<evidence type="ECO:0000256" key="1">
    <source>
        <dbReference type="SAM" id="MobiDB-lite"/>
    </source>
</evidence>
<dbReference type="AlphaFoldDB" id="A0A7G2CD33"/>
<dbReference type="EMBL" id="LR877152">
    <property type="protein sequence ID" value="CAD2217345.1"/>
    <property type="molecule type" value="Genomic_DNA"/>
</dbReference>
<accession>A0A7G2CD33</accession>
<evidence type="ECO:0000313" key="2">
    <source>
        <dbReference type="EMBL" id="CAD2217345.1"/>
    </source>
</evidence>
<gene>
    <name evidence="2" type="ORF">ADEAN_000482300</name>
</gene>
<feature type="region of interest" description="Disordered" evidence="1">
    <location>
        <begin position="124"/>
        <end position="168"/>
    </location>
</feature>
<evidence type="ECO:0000313" key="3">
    <source>
        <dbReference type="Proteomes" id="UP000515908"/>
    </source>
</evidence>
<reference evidence="2 3" key="1">
    <citation type="submission" date="2020-08" db="EMBL/GenBank/DDBJ databases">
        <authorList>
            <person name="Newling K."/>
            <person name="Davey J."/>
            <person name="Forrester S."/>
        </authorList>
    </citation>
    <scope>NUCLEOTIDE SEQUENCE [LARGE SCALE GENOMIC DNA]</scope>
    <source>
        <strain evidence="3">Crithidia deanei Carvalho (ATCC PRA-265)</strain>
    </source>
</reference>
<feature type="compositionally biased region" description="Basic and acidic residues" evidence="1">
    <location>
        <begin position="124"/>
        <end position="134"/>
    </location>
</feature>
<protein>
    <submittedName>
        <fullName evidence="2">Uncharacterized protein</fullName>
    </submittedName>
</protein>